<gene>
    <name evidence="1" type="ORF">FHR36_000664</name>
</gene>
<organism evidence="1 2">
    <name type="scientific">Kitasatospora paracochleata</name>
    <dbReference type="NCBI Taxonomy" id="58354"/>
    <lineage>
        <taxon>Bacteria</taxon>
        <taxon>Bacillati</taxon>
        <taxon>Actinomycetota</taxon>
        <taxon>Actinomycetes</taxon>
        <taxon>Kitasatosporales</taxon>
        <taxon>Streptomycetaceae</taxon>
        <taxon>Kitasatospora</taxon>
    </lineage>
</organism>
<protein>
    <submittedName>
        <fullName evidence="1">Uncharacterized protein</fullName>
    </submittedName>
</protein>
<evidence type="ECO:0000313" key="2">
    <source>
        <dbReference type="Proteomes" id="UP001206483"/>
    </source>
</evidence>
<sequence length="123" mass="12900">MLVPRENARFVLNPHPILVLDRPPIHDVLPELRLVDGLMPVVEGWQVVAQLTFCVVDGPGEHGCVVPTVGGADGLDEIGAWCSAVEEAGGAVVVSVDGLADGFDWSELFTGGRARGGFVASAR</sequence>
<keyword evidence="2" id="KW-1185">Reference proteome</keyword>
<proteinExistence type="predicted"/>
<dbReference type="RefSeq" id="WP_253793616.1">
    <property type="nucleotide sequence ID" value="NZ_BAAAUB010000044.1"/>
</dbReference>
<dbReference type="Proteomes" id="UP001206483">
    <property type="component" value="Unassembled WGS sequence"/>
</dbReference>
<name>A0ABT1IR39_9ACTN</name>
<accession>A0ABT1IR39</accession>
<evidence type="ECO:0000313" key="1">
    <source>
        <dbReference type="EMBL" id="MCP2307572.1"/>
    </source>
</evidence>
<comment type="caution">
    <text evidence="1">The sequence shown here is derived from an EMBL/GenBank/DDBJ whole genome shotgun (WGS) entry which is preliminary data.</text>
</comment>
<reference evidence="1 2" key="1">
    <citation type="submission" date="2022-06" db="EMBL/GenBank/DDBJ databases">
        <title>Sequencing the genomes of 1000 actinobacteria strains.</title>
        <authorList>
            <person name="Klenk H.-P."/>
        </authorList>
    </citation>
    <scope>NUCLEOTIDE SEQUENCE [LARGE SCALE GENOMIC DNA]</scope>
    <source>
        <strain evidence="1 2">DSM 41656</strain>
    </source>
</reference>
<dbReference type="EMBL" id="JAMZDX010000001">
    <property type="protein sequence ID" value="MCP2307572.1"/>
    <property type="molecule type" value="Genomic_DNA"/>
</dbReference>